<protein>
    <submittedName>
        <fullName evidence="1">Uncharacterized protein</fullName>
    </submittedName>
</protein>
<comment type="caution">
    <text evidence="1">The sequence shown here is derived from an EMBL/GenBank/DDBJ whole genome shotgun (WGS) entry which is preliminary data.</text>
</comment>
<dbReference type="EMBL" id="CACRXK020024377">
    <property type="protein sequence ID" value="CAB4038592.1"/>
    <property type="molecule type" value="Genomic_DNA"/>
</dbReference>
<keyword evidence="2" id="KW-1185">Reference proteome</keyword>
<evidence type="ECO:0000313" key="1">
    <source>
        <dbReference type="EMBL" id="CAB4038592.1"/>
    </source>
</evidence>
<organism evidence="1 2">
    <name type="scientific">Paramuricea clavata</name>
    <name type="common">Red gorgonian</name>
    <name type="synonym">Violescent sea-whip</name>
    <dbReference type="NCBI Taxonomy" id="317549"/>
    <lineage>
        <taxon>Eukaryota</taxon>
        <taxon>Metazoa</taxon>
        <taxon>Cnidaria</taxon>
        <taxon>Anthozoa</taxon>
        <taxon>Octocorallia</taxon>
        <taxon>Malacalcyonacea</taxon>
        <taxon>Plexauridae</taxon>
        <taxon>Paramuricea</taxon>
    </lineage>
</organism>
<accession>A0A6S7LM63</accession>
<proteinExistence type="predicted"/>
<name>A0A6S7LM63_PARCT</name>
<reference evidence="1" key="1">
    <citation type="submission" date="2020-04" db="EMBL/GenBank/DDBJ databases">
        <authorList>
            <person name="Alioto T."/>
            <person name="Alioto T."/>
            <person name="Gomez Garrido J."/>
        </authorList>
    </citation>
    <scope>NUCLEOTIDE SEQUENCE</scope>
    <source>
        <strain evidence="1">A484AB</strain>
    </source>
</reference>
<gene>
    <name evidence="1" type="ORF">PACLA_8A089063</name>
</gene>
<evidence type="ECO:0000313" key="2">
    <source>
        <dbReference type="Proteomes" id="UP001152795"/>
    </source>
</evidence>
<dbReference type="Proteomes" id="UP001152795">
    <property type="component" value="Unassembled WGS sequence"/>
</dbReference>
<sequence>EKWLQELHTGVYTKPNSYAGSSYERFLLLQKSNKEIPKPWTRVALKIYKKPLKSLRIPQVPSEYNFPCNDTFADLMSYVSTENFKNYLLQASKKYSSTPINGDVKFEEIHGEVRYK</sequence>
<dbReference type="AlphaFoldDB" id="A0A6S7LM63"/>
<feature type="non-terminal residue" evidence="1">
    <location>
        <position position="116"/>
    </location>
</feature>